<keyword evidence="5" id="KW-1185">Reference proteome</keyword>
<evidence type="ECO:0000313" key="2">
    <source>
        <dbReference type="EMBL" id="GED71523.1"/>
    </source>
</evidence>
<dbReference type="Proteomes" id="UP000036834">
    <property type="component" value="Unassembled WGS sequence"/>
</dbReference>
<evidence type="ECO:0000313" key="4">
    <source>
        <dbReference type="Proteomes" id="UP000036834"/>
    </source>
</evidence>
<protein>
    <submittedName>
        <fullName evidence="2 3">Sporulation protein</fullName>
    </submittedName>
</protein>
<dbReference type="STRING" id="54915.ADS79_31285"/>
<dbReference type="Pfam" id="PF09560">
    <property type="entry name" value="Spore_YunB"/>
    <property type="match status" value="1"/>
</dbReference>
<dbReference type="NCBIfam" id="TIGR02832">
    <property type="entry name" value="spo_yunB"/>
    <property type="match status" value="1"/>
</dbReference>
<evidence type="ECO:0000313" key="3">
    <source>
        <dbReference type="EMBL" id="KNB69006.1"/>
    </source>
</evidence>
<organism evidence="3 4">
    <name type="scientific">Brevibacillus reuszeri</name>
    <dbReference type="NCBI Taxonomy" id="54915"/>
    <lineage>
        <taxon>Bacteria</taxon>
        <taxon>Bacillati</taxon>
        <taxon>Bacillota</taxon>
        <taxon>Bacilli</taxon>
        <taxon>Bacillales</taxon>
        <taxon>Paenibacillaceae</taxon>
        <taxon>Brevibacillus</taxon>
    </lineage>
</organism>
<dbReference type="RefSeq" id="WP_049742389.1">
    <property type="nucleotide sequence ID" value="NZ_BJON01000021.1"/>
</dbReference>
<dbReference type="Proteomes" id="UP000319578">
    <property type="component" value="Unassembled WGS sequence"/>
</dbReference>
<dbReference type="PIRSF" id="PIRSF021383">
    <property type="entry name" value="YunB"/>
    <property type="match status" value="1"/>
</dbReference>
<sequence>MRFKRTGRHRRGRRIIAITLFVIIGLFILFIVAEKRVEPTLMLIAQSKADQVAKLAITDAVTKRLTQQGVDFNEIVIMEKDEEGSIKAVNFNFKEYSRIIGETTARIQNRLKEFEEENVKTTIPLGLATKNVFLEHLGPDIPVSFVPIGAVKTRLETRLKQAGINMVLVTVYIYVEVDLRVIIPFATKQQTVTTEIPITEALIVGKVPNYLYNNPTGKPDVPMPRNPTIQTQP</sequence>
<keyword evidence="1" id="KW-0812">Transmembrane</keyword>
<reference evidence="2 5" key="3">
    <citation type="submission" date="2019-06" db="EMBL/GenBank/DDBJ databases">
        <title>Whole genome shotgun sequence of Brevibacillus reuszeri NBRC 15719.</title>
        <authorList>
            <person name="Hosoyama A."/>
            <person name="Uohara A."/>
            <person name="Ohji S."/>
            <person name="Ichikawa N."/>
        </authorList>
    </citation>
    <scope>NUCLEOTIDE SEQUENCE [LARGE SCALE GENOMIC DNA]</scope>
    <source>
        <strain evidence="2 5">NBRC 15719</strain>
    </source>
</reference>
<feature type="transmembrane region" description="Helical" evidence="1">
    <location>
        <begin position="12"/>
        <end position="33"/>
    </location>
</feature>
<accession>A0A0K9YK14</accession>
<dbReference type="OrthoDB" id="1649278at2"/>
<name>A0A0K9YK14_9BACL</name>
<dbReference type="EMBL" id="BJON01000021">
    <property type="protein sequence ID" value="GED71523.1"/>
    <property type="molecule type" value="Genomic_DNA"/>
</dbReference>
<dbReference type="InterPro" id="IPR014197">
    <property type="entry name" value="Sporulation_prot_YunB"/>
</dbReference>
<keyword evidence="1" id="KW-1133">Transmembrane helix</keyword>
<evidence type="ECO:0000313" key="5">
    <source>
        <dbReference type="Proteomes" id="UP000319578"/>
    </source>
</evidence>
<dbReference type="AlphaFoldDB" id="A0A0K9YK14"/>
<dbReference type="EMBL" id="LGIQ01000016">
    <property type="protein sequence ID" value="KNB69006.1"/>
    <property type="molecule type" value="Genomic_DNA"/>
</dbReference>
<gene>
    <name evidence="3" type="ORF">ADS79_31285</name>
    <name evidence="2" type="ORF">BRE01_52250</name>
</gene>
<evidence type="ECO:0000256" key="1">
    <source>
        <dbReference type="SAM" id="Phobius"/>
    </source>
</evidence>
<reference evidence="4" key="1">
    <citation type="submission" date="2015-07" db="EMBL/GenBank/DDBJ databases">
        <title>Genome sequencing project for genomic taxonomy and phylogenomics of Bacillus-like bacteria.</title>
        <authorList>
            <person name="Liu B."/>
            <person name="Wang J."/>
            <person name="Zhu Y."/>
            <person name="Liu G."/>
            <person name="Chen Q."/>
            <person name="Chen Z."/>
            <person name="Lan J."/>
            <person name="Che J."/>
            <person name="Ge C."/>
            <person name="Shi H."/>
            <person name="Pan Z."/>
            <person name="Liu X."/>
        </authorList>
    </citation>
    <scope>NUCLEOTIDE SEQUENCE [LARGE SCALE GENOMIC DNA]</scope>
    <source>
        <strain evidence="4">DSM 9887</strain>
    </source>
</reference>
<comment type="caution">
    <text evidence="3">The sequence shown here is derived from an EMBL/GenBank/DDBJ whole genome shotgun (WGS) entry which is preliminary data.</text>
</comment>
<proteinExistence type="predicted"/>
<reference evidence="3" key="2">
    <citation type="submission" date="2015-07" db="EMBL/GenBank/DDBJ databases">
        <title>MeaNS - Measles Nucleotide Surveillance Program.</title>
        <authorList>
            <person name="Tran T."/>
            <person name="Druce J."/>
        </authorList>
    </citation>
    <scope>NUCLEOTIDE SEQUENCE</scope>
    <source>
        <strain evidence="3">DSM 9887</strain>
    </source>
</reference>
<dbReference type="PATRIC" id="fig|54915.3.peg.5956"/>
<keyword evidence="1" id="KW-0472">Membrane</keyword>